<dbReference type="PANTHER" id="PTHR46378:SF1">
    <property type="entry name" value="STEROL REGULATORY ELEMENT-BINDING PROTEIN CLEAVAGE-ACTIVATING PROTEIN"/>
    <property type="match status" value="1"/>
</dbReference>
<dbReference type="Pfam" id="PF24006">
    <property type="entry name" value="SCAP_N"/>
    <property type="match status" value="1"/>
</dbReference>
<dbReference type="SUPFAM" id="SSF82866">
    <property type="entry name" value="Multidrug efflux transporter AcrB transmembrane domain"/>
    <property type="match status" value="1"/>
</dbReference>
<keyword evidence="9" id="KW-0677">Repeat</keyword>
<evidence type="ECO:0000256" key="4">
    <source>
        <dbReference type="ARBA" id="ARBA00007410"/>
    </source>
</evidence>
<evidence type="ECO:0000256" key="5">
    <source>
        <dbReference type="ARBA" id="ARBA00019541"/>
    </source>
</evidence>
<dbReference type="SUPFAM" id="SSF50978">
    <property type="entry name" value="WD40 repeat-like"/>
    <property type="match status" value="1"/>
</dbReference>
<dbReference type="InterPro" id="IPR001680">
    <property type="entry name" value="WD40_rpt"/>
</dbReference>
<evidence type="ECO:0000256" key="22">
    <source>
        <dbReference type="SAM" id="Phobius"/>
    </source>
</evidence>
<dbReference type="GO" id="GO:0005789">
    <property type="term" value="C:endoplasmic reticulum membrane"/>
    <property type="evidence" value="ECO:0007669"/>
    <property type="project" value="UniProtKB-SubCell"/>
</dbReference>
<protein>
    <recommendedName>
        <fullName evidence="5">Sterol regulatory element-binding protein cleavage-activating protein</fullName>
    </recommendedName>
</protein>
<feature type="transmembrane region" description="Helical" evidence="22">
    <location>
        <begin position="503"/>
        <end position="522"/>
    </location>
</feature>
<dbReference type="PANTHER" id="PTHR46378">
    <property type="entry name" value="STEROL REGULATORY ELEMENT-BINDING PROTEIN CLEAVAGE-ACTIVATING PROTEIN"/>
    <property type="match status" value="1"/>
</dbReference>
<keyword evidence="10" id="KW-0256">Endoplasmic reticulum</keyword>
<accession>A0A1B6GIX4</accession>
<dbReference type="SMART" id="SM00320">
    <property type="entry name" value="WD40"/>
    <property type="match status" value="7"/>
</dbReference>
<evidence type="ECO:0000256" key="8">
    <source>
        <dbReference type="ARBA" id="ARBA00022692"/>
    </source>
</evidence>
<dbReference type="Pfam" id="PF24017">
    <property type="entry name" value="Beta-prop_SCAP"/>
    <property type="match status" value="1"/>
</dbReference>
<evidence type="ECO:0000256" key="12">
    <source>
        <dbReference type="ARBA" id="ARBA00023034"/>
    </source>
</evidence>
<dbReference type="GO" id="GO:0045540">
    <property type="term" value="P:regulation of cholesterol biosynthetic process"/>
    <property type="evidence" value="ECO:0007669"/>
    <property type="project" value="TreeGrafter"/>
</dbReference>
<keyword evidence="8 22" id="KW-0812">Transmembrane</keyword>
<feature type="non-terminal residue" evidence="24">
    <location>
        <position position="1226"/>
    </location>
</feature>
<evidence type="ECO:0000256" key="14">
    <source>
        <dbReference type="ARBA" id="ARBA00023121"/>
    </source>
</evidence>
<keyword evidence="17" id="KW-0325">Glycoprotein</keyword>
<evidence type="ECO:0000256" key="13">
    <source>
        <dbReference type="ARBA" id="ARBA00023098"/>
    </source>
</evidence>
<feature type="transmembrane region" description="Helical" evidence="22">
    <location>
        <begin position="309"/>
        <end position="332"/>
    </location>
</feature>
<comment type="similarity">
    <text evidence="4">Belongs to the WD repeat SCAP family.</text>
</comment>
<feature type="repeat" description="WD" evidence="21">
    <location>
        <begin position="1073"/>
        <end position="1115"/>
    </location>
</feature>
<dbReference type="GO" id="GO:0012507">
    <property type="term" value="C:ER to Golgi transport vesicle membrane"/>
    <property type="evidence" value="ECO:0007669"/>
    <property type="project" value="UniProtKB-SubCell"/>
</dbReference>
<dbReference type="EMBL" id="GECZ01007398">
    <property type="protein sequence ID" value="JAS62371.1"/>
    <property type="molecule type" value="Transcribed_RNA"/>
</dbReference>
<sequence>PRSLPDKVAQLYYAHGLFCATYPFTVIVIAVSLVLVCSYPLLSLPLPGNLPQHYSVDVASNSAAVDAPRWFLSSPPSCYIQQVVMKSAVFPWTEELELTDAYRAPLAEVFPLLEAIQNYQDPNSSVTLGDVCMHVETVVSKDKKRSGILPEYSCLVLSPANLWQLDSHRYHDDINLISTIYTHQNLQKRKTSLSELLFGLNLKDTGIKRYTVRKRQRIIQFAITVVYLQYHKGYTDGLRERLMRLYPLHQSADVSTNSSISPDYFHHIYYPGEFDFKEFVPLTITYLLLFFYIYFSVRKIELVHSKVGIAISAVFTVLASLLMSAGLCFFFGLDFTGSGRGREVFPYLVAVVGLENVLVLTKSVVSTPPHLDVKIRIAQGLMREGWSITKNLLTEVTILTVGLLTLVPAIQEFCIFVIVGLLCDFFLQTFFFSTVLGLDIRRREKIEPSQLFYHHYRYNPVRSSPMTRSHSVPRLSYPTTPPKLPKRLQLVHFWARTRIVQRAFMLCMVVWIGGIVYSADILQKILPIDSTSVTGKLPVTDRTSEGVPNRYLSPLSGSGGRKAAILDMEAKLIAAEAAHIENLKQDKGSDELSRLKPGDYSPLQKLSPHHWAAILSLYNTTFLSGGYITILPPIQLASAVSPEQAIAQRNELEKPSKFPWGPLAVALDPLDFGDGEFVPSLPTPTQMSDAPFFPSSPMELFLTAILCIISVLVLTYTFVVLYRCICSRNYAEWRASWMGTKESSDPSSQVVLEAVPLVLSGHSQPVECLASDGHWLVSSCLAGNIRVWDSTTGDLVVTITRAKPQKPLTTGDEDALYKELDNVCSQIKNSNSRTLPTQFKPDVDSAINSCFCVNNVHNRWFGRCKENSSNYVLPQNASVCETEAQSSDTNVDQHKLSSVMRDTGEGGCEEYSHSTDDGPGISPIWCLDCQNNLIVVGCASGHIEIWEATSGKCKCTISNSNDESGVTCVRLVGHHFVAARLSGSLDFYQLEWSSRHSSHRRTHVRSNSADSVPEWSFIDAANEDFKCVCLSTARAHQQPITVLDSEGGRVVTGSQDHTLKVYGLVDQAPFFTLHGHFGPITTLFIDRVTPSMAGSGSQDGLLCVWDLQTGACMYSIQAHDGTITSLTYSASYIISLGSDDRLCVWERFQGHLLNTIQVVHTYCSSMVMLTHNLLITSRQGSLVVWDVCSGEPVRIVKLGHSDNCVFVHQIVLVHDSVACDYGKQLR</sequence>
<keyword evidence="12" id="KW-0333">Golgi apparatus</keyword>
<dbReference type="InterPro" id="IPR019775">
    <property type="entry name" value="WD40_repeat_CS"/>
</dbReference>
<dbReference type="InterPro" id="IPR057042">
    <property type="entry name" value="Beta-prop_SCAP"/>
</dbReference>
<comment type="subcellular location">
    <subcellularLocation>
        <location evidence="2">Cytoplasmic vesicle</location>
        <location evidence="2">COPII-coated vesicle membrane</location>
        <topology evidence="2">Multi-pass membrane protein</topology>
    </subcellularLocation>
    <subcellularLocation>
        <location evidence="1">Endoplasmic reticulum membrane</location>
        <topology evidence="1">Multi-pass membrane protein</topology>
    </subcellularLocation>
    <subcellularLocation>
        <location evidence="3">Golgi apparatus membrane</location>
        <topology evidence="3">Multi-pass membrane protein</topology>
    </subcellularLocation>
</comment>
<evidence type="ECO:0000256" key="2">
    <source>
        <dbReference type="ARBA" id="ARBA00004557"/>
    </source>
</evidence>
<dbReference type="InterPro" id="IPR036322">
    <property type="entry name" value="WD40_repeat_dom_sf"/>
</dbReference>
<feature type="transmembrane region" description="Helical" evidence="22">
    <location>
        <begin position="416"/>
        <end position="438"/>
    </location>
</feature>
<keyword evidence="14" id="KW-0446">Lipid-binding</keyword>
<dbReference type="GO" id="GO:0032936">
    <property type="term" value="C:SREBP-SCAP complex"/>
    <property type="evidence" value="ECO:0007669"/>
    <property type="project" value="TreeGrafter"/>
</dbReference>
<evidence type="ECO:0000256" key="20">
    <source>
        <dbReference type="ARBA" id="ARBA00045958"/>
    </source>
</evidence>
<evidence type="ECO:0000256" key="10">
    <source>
        <dbReference type="ARBA" id="ARBA00022824"/>
    </source>
</evidence>
<dbReference type="GO" id="GO:0032933">
    <property type="term" value="P:SREBP signaling pathway"/>
    <property type="evidence" value="ECO:0007669"/>
    <property type="project" value="InterPro"/>
</dbReference>
<dbReference type="InterPro" id="IPR015943">
    <property type="entry name" value="WD40/YVTN_repeat-like_dom_sf"/>
</dbReference>
<dbReference type="PROSITE" id="PS00678">
    <property type="entry name" value="WD_REPEATS_1"/>
    <property type="match status" value="1"/>
</dbReference>
<evidence type="ECO:0000256" key="18">
    <source>
        <dbReference type="ARBA" id="ARBA00023221"/>
    </source>
</evidence>
<evidence type="ECO:0000256" key="16">
    <source>
        <dbReference type="ARBA" id="ARBA00023166"/>
    </source>
</evidence>
<evidence type="ECO:0000256" key="6">
    <source>
        <dbReference type="ARBA" id="ARBA00022548"/>
    </source>
</evidence>
<dbReference type="GO" id="GO:0032934">
    <property type="term" value="F:sterol binding"/>
    <property type="evidence" value="ECO:0007669"/>
    <property type="project" value="InterPro"/>
</dbReference>
<evidence type="ECO:0000256" key="21">
    <source>
        <dbReference type="PROSITE-ProRule" id="PRU00221"/>
    </source>
</evidence>
<keyword evidence="18" id="KW-0753">Steroid metabolism</keyword>
<gene>
    <name evidence="24" type="ORF">g.18003</name>
</gene>
<feature type="transmembrane region" description="Helical" evidence="22">
    <location>
        <begin position="344"/>
        <end position="365"/>
    </location>
</feature>
<feature type="transmembrane region" description="Helical" evidence="22">
    <location>
        <begin position="20"/>
        <end position="42"/>
    </location>
</feature>
<feature type="non-terminal residue" evidence="24">
    <location>
        <position position="1"/>
    </location>
</feature>
<proteinExistence type="inferred from homology"/>
<dbReference type="InterPro" id="IPR030225">
    <property type="entry name" value="SCAP"/>
</dbReference>
<feature type="transmembrane region" description="Helical" evidence="22">
    <location>
        <begin position="279"/>
        <end position="297"/>
    </location>
</feature>
<name>A0A1B6GIX4_9HEMI</name>
<dbReference type="InterPro" id="IPR000731">
    <property type="entry name" value="SSD"/>
</dbReference>
<keyword evidence="16" id="KW-1207">Sterol metabolism</keyword>
<evidence type="ECO:0000313" key="24">
    <source>
        <dbReference type="EMBL" id="JAS62371.1"/>
    </source>
</evidence>
<evidence type="ECO:0000259" key="23">
    <source>
        <dbReference type="PROSITE" id="PS50156"/>
    </source>
</evidence>
<comment type="function">
    <text evidence="20">Escort protein required for cholesterol as well as lipid homeostasis. Regulates export of the SCAP-SREBP complex from the endoplasmic reticulum to the Golgi upon low cholesterol, thereby regulating the processing of sterol regulatory element-binding proteins (SREBPs) SREBF1/SREBP1 and SREBF2/SREBP2. At high sterol concentrations, formation of a ternary complex with INSIG (INSIG1 or INSIG2) leads to mask the ER export signal in SCAP, promoting retention of the complex in the endoplasmic reticulum. Low sterol concentrations trigger release of INSIG, a conformational change in the SSD domain of SCAP, unmasking of the ER export signal, promoting recruitment into COPII-coated vesicles and transport of the SCAP-SREBP to the Golgi: in the Golgi, SREBPs are then processed, releasing the transcription factor fragment of SREBPs from the membrane, its import into the nucleus and up-regulation of LDLR, INSIG1 and the mevalonate pathway. Binds cholesterol via its SSD domain.</text>
</comment>
<feature type="repeat" description="WD" evidence="21">
    <location>
        <begin position="759"/>
        <end position="798"/>
    </location>
</feature>
<keyword evidence="13" id="KW-0443">Lipid metabolism</keyword>
<reference evidence="24" key="1">
    <citation type="submission" date="2015-11" db="EMBL/GenBank/DDBJ databases">
        <title>De novo transcriptome assembly of four potential Pierce s Disease insect vectors from Arizona vineyards.</title>
        <authorList>
            <person name="Tassone E.E."/>
        </authorList>
    </citation>
    <scope>NUCLEOTIDE SEQUENCE</scope>
</reference>
<keyword evidence="6" id="KW-0153">Cholesterol metabolism</keyword>
<dbReference type="PROSITE" id="PS50156">
    <property type="entry name" value="SSD"/>
    <property type="match status" value="1"/>
</dbReference>
<keyword evidence="19" id="KW-0968">Cytoplasmic vesicle</keyword>
<keyword evidence="15 22" id="KW-0472">Membrane</keyword>
<evidence type="ECO:0000256" key="17">
    <source>
        <dbReference type="ARBA" id="ARBA00023180"/>
    </source>
</evidence>
<evidence type="ECO:0000256" key="1">
    <source>
        <dbReference type="ARBA" id="ARBA00004477"/>
    </source>
</evidence>
<evidence type="ECO:0000256" key="15">
    <source>
        <dbReference type="ARBA" id="ARBA00023136"/>
    </source>
</evidence>
<organism evidence="24">
    <name type="scientific">Cuerna arida</name>
    <dbReference type="NCBI Taxonomy" id="1464854"/>
    <lineage>
        <taxon>Eukaryota</taxon>
        <taxon>Metazoa</taxon>
        <taxon>Ecdysozoa</taxon>
        <taxon>Arthropoda</taxon>
        <taxon>Hexapoda</taxon>
        <taxon>Insecta</taxon>
        <taxon>Pterygota</taxon>
        <taxon>Neoptera</taxon>
        <taxon>Paraneoptera</taxon>
        <taxon>Hemiptera</taxon>
        <taxon>Auchenorrhyncha</taxon>
        <taxon>Membracoidea</taxon>
        <taxon>Cicadellidae</taxon>
        <taxon>Cicadellinae</taxon>
        <taxon>Proconiini</taxon>
        <taxon>Cuerna</taxon>
    </lineage>
</organism>
<dbReference type="Gene3D" id="2.130.10.10">
    <property type="entry name" value="YVTN repeat-like/Quinoprotein amine dehydrogenase"/>
    <property type="match status" value="2"/>
</dbReference>
<feature type="repeat" description="WD" evidence="21">
    <location>
        <begin position="1116"/>
        <end position="1155"/>
    </location>
</feature>
<feature type="domain" description="SSD" evidence="23">
    <location>
        <begin position="278"/>
        <end position="438"/>
    </location>
</feature>
<dbReference type="GO" id="GO:0008203">
    <property type="term" value="P:cholesterol metabolic process"/>
    <property type="evidence" value="ECO:0007669"/>
    <property type="project" value="UniProtKB-KW"/>
</dbReference>
<dbReference type="InterPro" id="IPR057041">
    <property type="entry name" value="SCAP_N"/>
</dbReference>
<dbReference type="Pfam" id="PF12349">
    <property type="entry name" value="Sterol-sensing"/>
    <property type="match status" value="1"/>
</dbReference>
<evidence type="ECO:0000256" key="9">
    <source>
        <dbReference type="ARBA" id="ARBA00022737"/>
    </source>
</evidence>
<feature type="transmembrane region" description="Helical" evidence="22">
    <location>
        <begin position="700"/>
        <end position="722"/>
    </location>
</feature>
<keyword evidence="11 22" id="KW-1133">Transmembrane helix</keyword>
<dbReference type="GO" id="GO:0000139">
    <property type="term" value="C:Golgi membrane"/>
    <property type="evidence" value="ECO:0007669"/>
    <property type="project" value="UniProtKB-SubCell"/>
</dbReference>
<dbReference type="AlphaFoldDB" id="A0A1B6GIX4"/>
<dbReference type="PROSITE" id="PS50082">
    <property type="entry name" value="WD_REPEATS_2"/>
    <property type="match status" value="3"/>
</dbReference>
<keyword evidence="7 21" id="KW-0853">WD repeat</keyword>
<evidence type="ECO:0000256" key="7">
    <source>
        <dbReference type="ARBA" id="ARBA00022574"/>
    </source>
</evidence>
<dbReference type="InterPro" id="IPR053958">
    <property type="entry name" value="HMGCR/SNAP/NPC1-like_SSD"/>
</dbReference>
<evidence type="ECO:0000256" key="11">
    <source>
        <dbReference type="ARBA" id="ARBA00022989"/>
    </source>
</evidence>
<evidence type="ECO:0000256" key="19">
    <source>
        <dbReference type="ARBA" id="ARBA00023329"/>
    </source>
</evidence>
<feature type="transmembrane region" description="Helical" evidence="22">
    <location>
        <begin position="392"/>
        <end position="410"/>
    </location>
</feature>
<evidence type="ECO:0000256" key="3">
    <source>
        <dbReference type="ARBA" id="ARBA00004653"/>
    </source>
</evidence>